<keyword evidence="3" id="KW-1185">Reference proteome</keyword>
<dbReference type="GO" id="GO:0007169">
    <property type="term" value="P:cell surface receptor protein tyrosine kinase signaling pathway"/>
    <property type="evidence" value="ECO:0007669"/>
    <property type="project" value="TreeGrafter"/>
</dbReference>
<feature type="compositionally biased region" description="Basic and acidic residues" evidence="1">
    <location>
        <begin position="471"/>
        <end position="492"/>
    </location>
</feature>
<proteinExistence type="predicted"/>
<dbReference type="PROSITE" id="PS50003">
    <property type="entry name" value="PH_DOMAIN"/>
    <property type="match status" value="1"/>
</dbReference>
<dbReference type="InterPro" id="IPR001849">
    <property type="entry name" value="PH_domain"/>
</dbReference>
<dbReference type="InterPro" id="IPR011993">
    <property type="entry name" value="PH-like_dom_sf"/>
</dbReference>
<feature type="compositionally biased region" description="Polar residues" evidence="1">
    <location>
        <begin position="376"/>
        <end position="392"/>
    </location>
</feature>
<dbReference type="Pfam" id="PF00169">
    <property type="entry name" value="PH"/>
    <property type="match status" value="1"/>
</dbReference>
<dbReference type="EMBL" id="CAIIXF020000009">
    <property type="protein sequence ID" value="CAH1794617.1"/>
    <property type="molecule type" value="Genomic_DNA"/>
</dbReference>
<evidence type="ECO:0000313" key="2">
    <source>
        <dbReference type="EMBL" id="CAH1794617.1"/>
    </source>
</evidence>
<organism evidence="2 3">
    <name type="scientific">Owenia fusiformis</name>
    <name type="common">Polychaete worm</name>
    <dbReference type="NCBI Taxonomy" id="6347"/>
    <lineage>
        <taxon>Eukaryota</taxon>
        <taxon>Metazoa</taxon>
        <taxon>Spiralia</taxon>
        <taxon>Lophotrochozoa</taxon>
        <taxon>Annelida</taxon>
        <taxon>Polychaeta</taxon>
        <taxon>Sedentaria</taxon>
        <taxon>Canalipalpata</taxon>
        <taxon>Sabellida</taxon>
        <taxon>Oweniida</taxon>
        <taxon>Oweniidae</taxon>
        <taxon>Owenia</taxon>
    </lineage>
</organism>
<comment type="caution">
    <text evidence="2">The sequence shown here is derived from an EMBL/GenBank/DDBJ whole genome shotgun (WGS) entry which is preliminary data.</text>
</comment>
<reference evidence="2" key="1">
    <citation type="submission" date="2022-03" db="EMBL/GenBank/DDBJ databases">
        <authorList>
            <person name="Martin C."/>
        </authorList>
    </citation>
    <scope>NUCLEOTIDE SEQUENCE</scope>
</reference>
<dbReference type="Proteomes" id="UP000749559">
    <property type="component" value="Unassembled WGS sequence"/>
</dbReference>
<sequence length="492" mass="55515">MKMSTSSSERECDIVKKGHMSIKRPPFQVKLGIKYVKTWQKCFWVLRDETIDTLRRLEVYNTETDYTNNKTPVYTLDLSSVIRLTEDSRSKSHPNALILVRCCHGPMYIACETQNELQSWKTALELVAFKTSTDSLPGCVKCNPQKSEKIRSSPTSPTSKAGLSKFFQKESPYAHLENGFAVESRPTAAAYLQDLVGNFTLHVQDSILSFKHPTSREIVKKWPLTCVRSITNMDEGNRSVITIQLELGGRKCPTKCTCRDGLLQFNTQHGVEICKLIKTTLPSIHCMMNQSPNVELNRRIRSKSVDKMNYISTKKNSNASLLSTDSITKPEMTRCQSYNNLVRNVVQSIVHKSKSNEKILQANKGNSGYLEPLQMTGGTSSEKLNQNPNGTPVATLDTPDTSGIRRKSGGFHFGHFPKSTHKRKSPPTPLPHPDYINSLLRHSHTSDSDTPSSESDIDGDVPPPLPPRTISMEHKYEYLEDEEEHKYTYIED</sequence>
<dbReference type="PANTHER" id="PTHR21258">
    <property type="entry name" value="DOCKING PROTEIN RELATED"/>
    <property type="match status" value="1"/>
</dbReference>
<evidence type="ECO:0000313" key="3">
    <source>
        <dbReference type="Proteomes" id="UP000749559"/>
    </source>
</evidence>
<dbReference type="SUPFAM" id="SSF50729">
    <property type="entry name" value="PH domain-like"/>
    <property type="match status" value="1"/>
</dbReference>
<dbReference type="InterPro" id="IPR050996">
    <property type="entry name" value="Docking_Protein_DOK"/>
</dbReference>
<dbReference type="Pfam" id="PF02174">
    <property type="entry name" value="IRS"/>
    <property type="match status" value="1"/>
</dbReference>
<feature type="region of interest" description="Disordered" evidence="1">
    <location>
        <begin position="361"/>
        <end position="492"/>
    </location>
</feature>
<protein>
    <submittedName>
        <fullName evidence="2">Uncharacterized protein</fullName>
    </submittedName>
</protein>
<evidence type="ECO:0000256" key="1">
    <source>
        <dbReference type="SAM" id="MobiDB-lite"/>
    </source>
</evidence>
<accession>A0A8J1U5N9</accession>
<gene>
    <name evidence="2" type="ORF">OFUS_LOCUS19287</name>
</gene>
<dbReference type="PANTHER" id="PTHR21258:SF62">
    <property type="entry name" value="INSULIN RECEPTOR SUBSTRATE 1"/>
    <property type="match status" value="1"/>
</dbReference>
<dbReference type="SMART" id="SM01244">
    <property type="entry name" value="IRS"/>
    <property type="match status" value="1"/>
</dbReference>
<dbReference type="OrthoDB" id="6020914at2759"/>
<dbReference type="Gene3D" id="2.30.29.30">
    <property type="entry name" value="Pleckstrin-homology domain (PH domain)/Phosphotyrosine-binding domain (PTB)"/>
    <property type="match status" value="2"/>
</dbReference>
<dbReference type="GO" id="GO:0005737">
    <property type="term" value="C:cytoplasm"/>
    <property type="evidence" value="ECO:0007669"/>
    <property type="project" value="TreeGrafter"/>
</dbReference>
<dbReference type="InterPro" id="IPR002404">
    <property type="entry name" value="IRS_PTB"/>
</dbReference>
<name>A0A8J1U5N9_OWEFU</name>
<dbReference type="SMART" id="SM00233">
    <property type="entry name" value="PH"/>
    <property type="match status" value="1"/>
</dbReference>
<dbReference type="AlphaFoldDB" id="A0A8J1U5N9"/>